<dbReference type="RefSeq" id="WP_232314400.1">
    <property type="nucleotide sequence ID" value="NZ_CAWRCI010000013.1"/>
</dbReference>
<evidence type="ECO:0000313" key="2">
    <source>
        <dbReference type="Proteomes" id="UP000073601"/>
    </source>
</evidence>
<dbReference type="AlphaFoldDB" id="A0A128F3N1"/>
<dbReference type="EMBL" id="FIZY01000013">
    <property type="protein sequence ID" value="CZF81379.1"/>
    <property type="molecule type" value="Genomic_DNA"/>
</dbReference>
<protein>
    <recommendedName>
        <fullName evidence="3">Serralysin</fullName>
    </recommendedName>
</protein>
<gene>
    <name evidence="1" type="ORF">GMA8713_01815</name>
</gene>
<name>A0A128F3N1_9GAMM</name>
<organism evidence="1 2">
    <name type="scientific">Grimontia marina</name>
    <dbReference type="NCBI Taxonomy" id="646534"/>
    <lineage>
        <taxon>Bacteria</taxon>
        <taxon>Pseudomonadati</taxon>
        <taxon>Pseudomonadota</taxon>
        <taxon>Gammaproteobacteria</taxon>
        <taxon>Vibrionales</taxon>
        <taxon>Vibrionaceae</taxon>
        <taxon>Grimontia</taxon>
    </lineage>
</organism>
<sequence length="153" mass="16735">MAGWNSFGNLLDGQSGEDILKGGTNSDTLIFDNDDFQGQTFTLPSGRVINKQIYDASTGFDVLKISDTSHADFTGAAYQTMPGVTGNIVAGIEAAIGGNGHQTVTINIHAIDAQSDTVERRLARIYCLARERRRHLEPNWSSMAARRHRHIKC</sequence>
<dbReference type="InterPro" id="IPR011049">
    <property type="entry name" value="Serralysin-like_metalloprot_C"/>
</dbReference>
<keyword evidence="2" id="KW-1185">Reference proteome</keyword>
<evidence type="ECO:0008006" key="3">
    <source>
        <dbReference type="Google" id="ProtNLM"/>
    </source>
</evidence>
<dbReference type="SUPFAM" id="SSF51120">
    <property type="entry name" value="beta-Roll"/>
    <property type="match status" value="1"/>
</dbReference>
<proteinExistence type="predicted"/>
<reference evidence="2" key="1">
    <citation type="submission" date="2016-02" db="EMBL/GenBank/DDBJ databases">
        <authorList>
            <person name="Rodrigo-Torres Lidia"/>
            <person name="Arahal R.David."/>
        </authorList>
    </citation>
    <scope>NUCLEOTIDE SEQUENCE [LARGE SCALE GENOMIC DNA]</scope>
    <source>
        <strain evidence="2">CECT 8713</strain>
    </source>
</reference>
<accession>A0A128F3N1</accession>
<evidence type="ECO:0000313" key="1">
    <source>
        <dbReference type="EMBL" id="CZF81379.1"/>
    </source>
</evidence>
<dbReference type="Proteomes" id="UP000073601">
    <property type="component" value="Unassembled WGS sequence"/>
</dbReference>